<keyword evidence="3" id="KW-1185">Reference proteome</keyword>
<feature type="compositionally biased region" description="Low complexity" evidence="1">
    <location>
        <begin position="15"/>
        <end position="26"/>
    </location>
</feature>
<feature type="compositionally biased region" description="Basic and acidic residues" evidence="1">
    <location>
        <begin position="1"/>
        <end position="14"/>
    </location>
</feature>
<dbReference type="EMBL" id="KZ501977">
    <property type="protein sequence ID" value="PKU85487.1"/>
    <property type="molecule type" value="Genomic_DNA"/>
</dbReference>
<reference evidence="2 3" key="2">
    <citation type="journal article" date="2017" name="Nature">
        <title>The Apostasia genome and the evolution of orchids.</title>
        <authorList>
            <person name="Zhang G.Q."/>
            <person name="Liu K.W."/>
            <person name="Li Z."/>
            <person name="Lohaus R."/>
            <person name="Hsiao Y.Y."/>
            <person name="Niu S.C."/>
            <person name="Wang J.Y."/>
            <person name="Lin Y.C."/>
            <person name="Xu Q."/>
            <person name="Chen L.J."/>
            <person name="Yoshida K."/>
            <person name="Fujiwara S."/>
            <person name="Wang Z.W."/>
            <person name="Zhang Y.Q."/>
            <person name="Mitsuda N."/>
            <person name="Wang M."/>
            <person name="Liu G.H."/>
            <person name="Pecoraro L."/>
            <person name="Huang H.X."/>
            <person name="Xiao X.J."/>
            <person name="Lin M."/>
            <person name="Wu X.Y."/>
            <person name="Wu W.L."/>
            <person name="Chen Y.Y."/>
            <person name="Chang S.B."/>
            <person name="Sakamoto S."/>
            <person name="Ohme-Takagi M."/>
            <person name="Yagi M."/>
            <person name="Zeng S.J."/>
            <person name="Shen C.Y."/>
            <person name="Yeh C.M."/>
            <person name="Luo Y.B."/>
            <person name="Tsai W.C."/>
            <person name="Van de Peer Y."/>
            <person name="Liu Z.J."/>
        </authorList>
    </citation>
    <scope>NUCLEOTIDE SEQUENCE [LARGE SCALE GENOMIC DNA]</scope>
    <source>
        <tissue evidence="2">The whole plant</tissue>
    </source>
</reference>
<sequence>MSWKERIRPAKEEASVSPSPSPSLSLCEDRDQALTVGGAPGPEEMSWKERIRPAKEEAPDSPSPSLSLCEDRDQALTAGGAPVASDQNVFRSDSKEASSDDSTGGSELQRRFRSKCCSFPIGQGRNAVEGVLASG</sequence>
<reference evidence="2 3" key="1">
    <citation type="journal article" date="2016" name="Sci. Rep.">
        <title>The Dendrobium catenatum Lindl. genome sequence provides insights into polysaccharide synthase, floral development and adaptive evolution.</title>
        <authorList>
            <person name="Zhang G.Q."/>
            <person name="Xu Q."/>
            <person name="Bian C."/>
            <person name="Tsai W.C."/>
            <person name="Yeh C.M."/>
            <person name="Liu K.W."/>
            <person name="Yoshida K."/>
            <person name="Zhang L.S."/>
            <person name="Chang S.B."/>
            <person name="Chen F."/>
            <person name="Shi Y."/>
            <person name="Su Y.Y."/>
            <person name="Zhang Y.Q."/>
            <person name="Chen L.J."/>
            <person name="Yin Y."/>
            <person name="Lin M."/>
            <person name="Huang H."/>
            <person name="Deng H."/>
            <person name="Wang Z.W."/>
            <person name="Zhu S.L."/>
            <person name="Zhao X."/>
            <person name="Deng C."/>
            <person name="Niu S.C."/>
            <person name="Huang J."/>
            <person name="Wang M."/>
            <person name="Liu G.H."/>
            <person name="Yang H.J."/>
            <person name="Xiao X.J."/>
            <person name="Hsiao Y.Y."/>
            <person name="Wu W.L."/>
            <person name="Chen Y.Y."/>
            <person name="Mitsuda N."/>
            <person name="Ohme-Takagi M."/>
            <person name="Luo Y.B."/>
            <person name="Van de Peer Y."/>
            <person name="Liu Z.J."/>
        </authorList>
    </citation>
    <scope>NUCLEOTIDE SEQUENCE [LARGE SCALE GENOMIC DNA]</scope>
    <source>
        <tissue evidence="2">The whole plant</tissue>
    </source>
</reference>
<dbReference type="AlphaFoldDB" id="A0A2I0XC32"/>
<feature type="region of interest" description="Disordered" evidence="1">
    <location>
        <begin position="1"/>
        <end position="110"/>
    </location>
</feature>
<evidence type="ECO:0000256" key="1">
    <source>
        <dbReference type="SAM" id="MobiDB-lite"/>
    </source>
</evidence>
<feature type="compositionally biased region" description="Basic and acidic residues" evidence="1">
    <location>
        <begin position="45"/>
        <end position="58"/>
    </location>
</feature>
<name>A0A2I0XC32_9ASPA</name>
<organism evidence="2 3">
    <name type="scientific">Dendrobium catenatum</name>
    <dbReference type="NCBI Taxonomy" id="906689"/>
    <lineage>
        <taxon>Eukaryota</taxon>
        <taxon>Viridiplantae</taxon>
        <taxon>Streptophyta</taxon>
        <taxon>Embryophyta</taxon>
        <taxon>Tracheophyta</taxon>
        <taxon>Spermatophyta</taxon>
        <taxon>Magnoliopsida</taxon>
        <taxon>Liliopsida</taxon>
        <taxon>Asparagales</taxon>
        <taxon>Orchidaceae</taxon>
        <taxon>Epidendroideae</taxon>
        <taxon>Malaxideae</taxon>
        <taxon>Dendrobiinae</taxon>
        <taxon>Dendrobium</taxon>
    </lineage>
</organism>
<dbReference type="Proteomes" id="UP000233837">
    <property type="component" value="Unassembled WGS sequence"/>
</dbReference>
<evidence type="ECO:0000313" key="3">
    <source>
        <dbReference type="Proteomes" id="UP000233837"/>
    </source>
</evidence>
<proteinExistence type="predicted"/>
<accession>A0A2I0XC32</accession>
<evidence type="ECO:0000313" key="2">
    <source>
        <dbReference type="EMBL" id="PKU85487.1"/>
    </source>
</evidence>
<gene>
    <name evidence="2" type="ORF">MA16_Dca003227</name>
</gene>
<protein>
    <submittedName>
        <fullName evidence="2">Uncharacterized protein</fullName>
    </submittedName>
</protein>